<dbReference type="AlphaFoldDB" id="A0AAU9ATS5"/>
<dbReference type="PANTHER" id="PTHR43528:SF1">
    <property type="entry name" value="ALPHA-KETOGLUTARATE PERMEASE"/>
    <property type="match status" value="1"/>
</dbReference>
<dbReference type="InterPro" id="IPR051084">
    <property type="entry name" value="H+-coupled_symporters"/>
</dbReference>
<dbReference type="PANTHER" id="PTHR43528">
    <property type="entry name" value="ALPHA-KETOGLUTARATE PERMEASE"/>
    <property type="match status" value="1"/>
</dbReference>
<feature type="transmembrane region" description="Helical" evidence="8">
    <location>
        <begin position="349"/>
        <end position="371"/>
    </location>
</feature>
<feature type="transmembrane region" description="Helical" evidence="8">
    <location>
        <begin position="70"/>
        <end position="88"/>
    </location>
</feature>
<evidence type="ECO:0000313" key="10">
    <source>
        <dbReference type="EMBL" id="BAV98026.1"/>
    </source>
</evidence>
<evidence type="ECO:0000256" key="6">
    <source>
        <dbReference type="ARBA" id="ARBA00022989"/>
    </source>
</evidence>
<feature type="transmembrane region" description="Helical" evidence="8">
    <location>
        <begin position="258"/>
        <end position="278"/>
    </location>
</feature>
<dbReference type="PROSITE" id="PS00217">
    <property type="entry name" value="SUGAR_TRANSPORT_2"/>
    <property type="match status" value="1"/>
</dbReference>
<evidence type="ECO:0000256" key="3">
    <source>
        <dbReference type="ARBA" id="ARBA00022475"/>
    </source>
</evidence>
<proteinExistence type="predicted"/>
<dbReference type="InterPro" id="IPR020846">
    <property type="entry name" value="MFS_dom"/>
</dbReference>
<evidence type="ECO:0000256" key="7">
    <source>
        <dbReference type="ARBA" id="ARBA00023136"/>
    </source>
</evidence>
<comment type="subcellular location">
    <subcellularLocation>
        <location evidence="1">Cell membrane</location>
        <topology evidence="1">Multi-pass membrane protein</topology>
    </subcellularLocation>
</comment>
<gene>
    <name evidence="10" type="ORF">LEN_2539</name>
</gene>
<evidence type="ECO:0000256" key="8">
    <source>
        <dbReference type="SAM" id="Phobius"/>
    </source>
</evidence>
<evidence type="ECO:0000313" key="11">
    <source>
        <dbReference type="Proteomes" id="UP000218824"/>
    </source>
</evidence>
<dbReference type="InterPro" id="IPR036259">
    <property type="entry name" value="MFS_trans_sf"/>
</dbReference>
<feature type="transmembrane region" description="Helical" evidence="8">
    <location>
        <begin position="290"/>
        <end position="311"/>
    </location>
</feature>
<name>A0AAU9ATS5_LYSEN</name>
<dbReference type="Pfam" id="PF00083">
    <property type="entry name" value="Sugar_tr"/>
    <property type="match status" value="1"/>
</dbReference>
<evidence type="ECO:0000256" key="2">
    <source>
        <dbReference type="ARBA" id="ARBA00022448"/>
    </source>
</evidence>
<keyword evidence="3" id="KW-1003">Cell membrane</keyword>
<keyword evidence="5" id="KW-0769">Symport</keyword>
<keyword evidence="6 8" id="KW-1133">Transmembrane helix</keyword>
<feature type="transmembrane region" description="Helical" evidence="8">
    <location>
        <begin position="136"/>
        <end position="158"/>
    </location>
</feature>
<dbReference type="SUPFAM" id="SSF103473">
    <property type="entry name" value="MFS general substrate transporter"/>
    <property type="match status" value="1"/>
</dbReference>
<keyword evidence="2" id="KW-0813">Transport</keyword>
<keyword evidence="4 8" id="KW-0812">Transmembrane</keyword>
<organism evidence="10 11">
    <name type="scientific">Lysobacter enzymogenes</name>
    <dbReference type="NCBI Taxonomy" id="69"/>
    <lineage>
        <taxon>Bacteria</taxon>
        <taxon>Pseudomonadati</taxon>
        <taxon>Pseudomonadota</taxon>
        <taxon>Gammaproteobacteria</taxon>
        <taxon>Lysobacterales</taxon>
        <taxon>Lysobacteraceae</taxon>
        <taxon>Lysobacter</taxon>
    </lineage>
</organism>
<feature type="transmembrane region" description="Helical" evidence="8">
    <location>
        <begin position="317"/>
        <end position="337"/>
    </location>
</feature>
<dbReference type="InterPro" id="IPR005829">
    <property type="entry name" value="Sugar_transporter_CS"/>
</dbReference>
<dbReference type="Gene3D" id="1.20.1250.20">
    <property type="entry name" value="MFS general substrate transporter like domains"/>
    <property type="match status" value="2"/>
</dbReference>
<evidence type="ECO:0000256" key="5">
    <source>
        <dbReference type="ARBA" id="ARBA00022847"/>
    </source>
</evidence>
<feature type="transmembrane region" description="Helical" evidence="8">
    <location>
        <begin position="383"/>
        <end position="400"/>
    </location>
</feature>
<feature type="transmembrane region" description="Helical" evidence="8">
    <location>
        <begin position="170"/>
        <end position="189"/>
    </location>
</feature>
<evidence type="ECO:0000259" key="9">
    <source>
        <dbReference type="PROSITE" id="PS50850"/>
    </source>
</evidence>
<feature type="transmembrane region" description="Helical" evidence="8">
    <location>
        <begin position="36"/>
        <end position="58"/>
    </location>
</feature>
<dbReference type="PROSITE" id="PS00216">
    <property type="entry name" value="SUGAR_TRANSPORT_1"/>
    <property type="match status" value="1"/>
</dbReference>
<dbReference type="KEGG" id="lem:LEN_2539"/>
<keyword evidence="7 8" id="KW-0472">Membrane</keyword>
<dbReference type="GO" id="GO:0015293">
    <property type="term" value="F:symporter activity"/>
    <property type="evidence" value="ECO:0007669"/>
    <property type="project" value="UniProtKB-KW"/>
</dbReference>
<feature type="transmembrane region" description="Helical" evidence="8">
    <location>
        <begin position="100"/>
        <end position="124"/>
    </location>
</feature>
<evidence type="ECO:0000256" key="4">
    <source>
        <dbReference type="ARBA" id="ARBA00022692"/>
    </source>
</evidence>
<dbReference type="InterPro" id="IPR005828">
    <property type="entry name" value="MFS_sugar_transport-like"/>
</dbReference>
<dbReference type="Proteomes" id="UP000218824">
    <property type="component" value="Chromosome"/>
</dbReference>
<feature type="transmembrane region" description="Helical" evidence="8">
    <location>
        <begin position="227"/>
        <end position="246"/>
    </location>
</feature>
<evidence type="ECO:0000256" key="1">
    <source>
        <dbReference type="ARBA" id="ARBA00004651"/>
    </source>
</evidence>
<dbReference type="GO" id="GO:0005886">
    <property type="term" value="C:plasma membrane"/>
    <property type="evidence" value="ECO:0007669"/>
    <property type="project" value="UniProtKB-SubCell"/>
</dbReference>
<protein>
    <submittedName>
        <fullName evidence="10">MFS transporter</fullName>
    </submittedName>
</protein>
<reference evidence="10 11" key="1">
    <citation type="journal article" date="2017" name="DNA Res.">
        <title>Complete genome sequence and expression profile of the commercial lytic enzyme producer Lysobacter enzymogenes M497-1.</title>
        <authorList>
            <person name="Takami H."/>
            <person name="Toyoda A."/>
            <person name="Uchiyama I."/>
            <person name="Itoh T."/>
            <person name="Takaki Y."/>
            <person name="Arai W."/>
            <person name="Nishi S."/>
            <person name="Kawai M."/>
            <person name="Shinya K."/>
            <person name="Ikeda H."/>
        </authorList>
    </citation>
    <scope>NUCLEOTIDE SEQUENCE [LARGE SCALE GENOMIC DNA]</scope>
    <source>
        <strain evidence="10 11">M497-1</strain>
    </source>
</reference>
<accession>A0AAU9ATS5</accession>
<feature type="transmembrane region" description="Helical" evidence="8">
    <location>
        <begin position="12"/>
        <end position="30"/>
    </location>
</feature>
<sequence length="410" mass="42631">MAIAAFSTVVEWYDFTLYLYFATTLSRVFFGTDSSSLLLTLGTFAVAYLMRPLGAVFFGQLGDRYGRRSMMLVSIGLMTTATLLTALLPTREDIGPWAGFALMGLRCVMGFAVGGEYTGVVAYLMEGAPAAKRGLVTSMAAAASEVGALLAVGAAALVVNLLPPSDLDAWGWRLPFLFGAAMALMVWIFRTAMQESPDFLRQQRERSVPRAPLAFVLKHHRVGIARGFAISALGSVTYYVGIAYVPTFVVSVNAASEAAALNLAVWAALVVILVTPVAGAASDRFGRRPVLLALCLGSALLPILLFDLMAGTSGASAWLGAAVLAGVAGGVSAVGAVTTAEQFSGEGRLSGLALGATAATALFGGLTPVLAEYWVGLSGWPPLPGVMIAAVALAVLPVILRMPETAPATR</sequence>
<dbReference type="EMBL" id="AP014940">
    <property type="protein sequence ID" value="BAV98026.1"/>
    <property type="molecule type" value="Genomic_DNA"/>
</dbReference>
<dbReference type="PROSITE" id="PS50850">
    <property type="entry name" value="MFS"/>
    <property type="match status" value="1"/>
</dbReference>
<feature type="domain" description="Major facilitator superfamily (MFS) profile" evidence="9">
    <location>
        <begin position="1"/>
        <end position="406"/>
    </location>
</feature>